<feature type="region of interest" description="Disordered" evidence="7">
    <location>
        <begin position="280"/>
        <end position="542"/>
    </location>
</feature>
<feature type="compositionally biased region" description="Polar residues" evidence="7">
    <location>
        <begin position="415"/>
        <end position="426"/>
    </location>
</feature>
<dbReference type="GO" id="GO:0048315">
    <property type="term" value="P:conidium formation"/>
    <property type="evidence" value="ECO:0007669"/>
    <property type="project" value="UniProtKB-KW"/>
</dbReference>
<comment type="caution">
    <text evidence="9">The sequence shown here is derived from an EMBL/GenBank/DDBJ whole genome shotgun (WGS) entry which is preliminary data.</text>
</comment>
<feature type="compositionally biased region" description="Polar residues" evidence="7">
    <location>
        <begin position="517"/>
        <end position="528"/>
    </location>
</feature>
<dbReference type="PANTHER" id="PTHR47792">
    <property type="entry name" value="PROTEIN SOK2-RELATED"/>
    <property type="match status" value="1"/>
</dbReference>
<feature type="region of interest" description="Disordered" evidence="7">
    <location>
        <begin position="221"/>
        <end position="255"/>
    </location>
</feature>
<keyword evidence="6" id="KW-0183">Conidiation</keyword>
<proteinExistence type="inferred from homology"/>
<dbReference type="Gene3D" id="3.10.260.10">
    <property type="entry name" value="Transcription regulator HTH, APSES-type DNA-binding domain"/>
    <property type="match status" value="1"/>
</dbReference>
<dbReference type="InterPro" id="IPR018004">
    <property type="entry name" value="KilA/APSES_HTH"/>
</dbReference>
<feature type="compositionally biased region" description="Low complexity" evidence="7">
    <location>
        <begin position="285"/>
        <end position="296"/>
    </location>
</feature>
<keyword evidence="3" id="KW-0805">Transcription regulation</keyword>
<dbReference type="GO" id="GO:0005634">
    <property type="term" value="C:nucleus"/>
    <property type="evidence" value="ECO:0007669"/>
    <property type="project" value="TreeGrafter"/>
</dbReference>
<feature type="region of interest" description="Disordered" evidence="7">
    <location>
        <begin position="96"/>
        <end position="197"/>
    </location>
</feature>
<feature type="compositionally biased region" description="Low complexity" evidence="7">
    <location>
        <begin position="177"/>
        <end position="197"/>
    </location>
</feature>
<dbReference type="PROSITE" id="PS51299">
    <property type="entry name" value="HTH_APSES"/>
    <property type="match status" value="1"/>
</dbReference>
<keyword evidence="5" id="KW-0804">Transcription</keyword>
<dbReference type="GO" id="GO:0003700">
    <property type="term" value="F:DNA-binding transcription factor activity"/>
    <property type="evidence" value="ECO:0007669"/>
    <property type="project" value="TreeGrafter"/>
</dbReference>
<evidence type="ECO:0000256" key="3">
    <source>
        <dbReference type="ARBA" id="ARBA00023015"/>
    </source>
</evidence>
<dbReference type="SMART" id="SM01252">
    <property type="entry name" value="KilA-N"/>
    <property type="match status" value="1"/>
</dbReference>
<dbReference type="AlphaFoldDB" id="A0A7C8R7N0"/>
<keyword evidence="2" id="KW-0749">Sporulation</keyword>
<dbReference type="GO" id="GO:0045944">
    <property type="term" value="P:positive regulation of transcription by RNA polymerase II"/>
    <property type="evidence" value="ECO:0007669"/>
    <property type="project" value="TreeGrafter"/>
</dbReference>
<feature type="compositionally biased region" description="Acidic residues" evidence="7">
    <location>
        <begin position="330"/>
        <end position="340"/>
    </location>
</feature>
<dbReference type="InterPro" id="IPR003163">
    <property type="entry name" value="Tscrpt_reg_HTH_APSES-type"/>
</dbReference>
<sequence length="542" mass="57207">MINGTKLLNVAGMTRGRRDGILKSEKVRHVVKIGPMHLKGVWIPFQRALDFANKEKITELLYPLFVHNIGSLLYHPANHTRTSAVISAARREGNPWTAVPPSLGNPSLPTQGPGSASASSGQPSGAPNAPTPQRRSTDSLISPQSVGSSATSMANQTSSALVPSHPLQTHRPSIERSMTFPTPPSSASSMMMPSSDSQFWQSSNLVSTNQPLAIDTATMASSRSMPATPATTPPGGGQLQSYSSSSGGYTDAYRGVNSQSSIGRYQGVGQQSQYLANGRAATDMGPPQAARPGQAATSSRPSSSQNDGRITNLGESSSLSHDGGNSAEHGEEEADHEEEYTHDNNLQGYNASRGSYYPSSTILPSDHATQHSPEINGSSAINGTEVPRSTYDASNVAVPRTIETPGARAPDATGHWNSNSTYTTSPHIARYDSYNSNGDRSSEAHSTNSSYQVQSGIVPMSGSYGEQTSSMPGSLAGTKRGRDDDDGPSRPSSRAGDSADPDGMGIKRRRTGGMPSPASTFNVTNNIPRRTAIPTGVQQRRR</sequence>
<feature type="compositionally biased region" description="Polar residues" evidence="7">
    <location>
        <begin position="433"/>
        <end position="455"/>
    </location>
</feature>
<dbReference type="InterPro" id="IPR036887">
    <property type="entry name" value="HTH_APSES_sf"/>
</dbReference>
<evidence type="ECO:0000256" key="5">
    <source>
        <dbReference type="ARBA" id="ARBA00023163"/>
    </source>
</evidence>
<feature type="compositionally biased region" description="Low complexity" evidence="7">
    <location>
        <begin position="111"/>
        <end position="128"/>
    </location>
</feature>
<organism evidence="9 10">
    <name type="scientific">Orbilia oligospora</name>
    <name type="common">Nematode-trapping fungus</name>
    <name type="synonym">Arthrobotrys oligospora</name>
    <dbReference type="NCBI Taxonomy" id="2813651"/>
    <lineage>
        <taxon>Eukaryota</taxon>
        <taxon>Fungi</taxon>
        <taxon>Dikarya</taxon>
        <taxon>Ascomycota</taxon>
        <taxon>Pezizomycotina</taxon>
        <taxon>Orbiliomycetes</taxon>
        <taxon>Orbiliales</taxon>
        <taxon>Orbiliaceae</taxon>
        <taxon>Orbilia</taxon>
    </lineage>
</organism>
<keyword evidence="4" id="KW-0238">DNA-binding</keyword>
<evidence type="ECO:0000256" key="4">
    <source>
        <dbReference type="ARBA" id="ARBA00023125"/>
    </source>
</evidence>
<evidence type="ECO:0000313" key="10">
    <source>
        <dbReference type="Proteomes" id="UP000474640"/>
    </source>
</evidence>
<dbReference type="OrthoDB" id="5407653at2759"/>
<feature type="compositionally biased region" description="Polar residues" evidence="7">
    <location>
        <begin position="297"/>
        <end position="320"/>
    </location>
</feature>
<feature type="compositionally biased region" description="Polar residues" evidence="7">
    <location>
        <begin position="131"/>
        <end position="171"/>
    </location>
</feature>
<comment type="similarity">
    <text evidence="1">Belongs to the EFG1/PHD1/stuA family.</text>
</comment>
<feature type="compositionally biased region" description="Polar residues" evidence="7">
    <location>
        <begin position="343"/>
        <end position="363"/>
    </location>
</feature>
<evidence type="ECO:0000256" key="6">
    <source>
        <dbReference type="ARBA" id="ARBA00023321"/>
    </source>
</evidence>
<dbReference type="Proteomes" id="UP000474640">
    <property type="component" value="Unassembled WGS sequence"/>
</dbReference>
<feature type="domain" description="HTH APSES-type" evidence="8">
    <location>
        <begin position="1"/>
        <end position="76"/>
    </location>
</feature>
<evidence type="ECO:0000256" key="2">
    <source>
        <dbReference type="ARBA" id="ARBA00022969"/>
    </source>
</evidence>
<evidence type="ECO:0000313" key="9">
    <source>
        <dbReference type="EMBL" id="KAF3275596.1"/>
    </source>
</evidence>
<evidence type="ECO:0000256" key="1">
    <source>
        <dbReference type="ARBA" id="ARBA00007247"/>
    </source>
</evidence>
<evidence type="ECO:0000259" key="8">
    <source>
        <dbReference type="PROSITE" id="PS51299"/>
    </source>
</evidence>
<dbReference type="GO" id="GO:0043565">
    <property type="term" value="F:sequence-specific DNA binding"/>
    <property type="evidence" value="ECO:0007669"/>
    <property type="project" value="TreeGrafter"/>
</dbReference>
<reference evidence="9 10" key="1">
    <citation type="submission" date="2020-01" db="EMBL/GenBank/DDBJ databases">
        <authorList>
            <person name="Palmer J.M."/>
        </authorList>
    </citation>
    <scope>NUCLEOTIDE SEQUENCE [LARGE SCALE GENOMIC DNA]</scope>
    <source>
        <strain evidence="9 10">TWF970</strain>
    </source>
</reference>
<dbReference type="InterPro" id="IPR029790">
    <property type="entry name" value="EFG1/Phd1/StuA"/>
</dbReference>
<accession>A0A7C8R7N0</accession>
<dbReference type="Pfam" id="PF04383">
    <property type="entry name" value="KilA-N"/>
    <property type="match status" value="1"/>
</dbReference>
<dbReference type="GO" id="GO:0030435">
    <property type="term" value="P:sporulation resulting in formation of a cellular spore"/>
    <property type="evidence" value="ECO:0007669"/>
    <property type="project" value="UniProtKB-KW"/>
</dbReference>
<feature type="compositionally biased region" description="Low complexity" evidence="7">
    <location>
        <begin position="239"/>
        <end position="249"/>
    </location>
</feature>
<dbReference type="EMBL" id="JAABOJ010000037">
    <property type="protein sequence ID" value="KAF3275596.1"/>
    <property type="molecule type" value="Genomic_DNA"/>
</dbReference>
<dbReference type="PANTHER" id="PTHR47792:SF1">
    <property type="entry name" value="PROTEIN SOK2-RELATED"/>
    <property type="match status" value="1"/>
</dbReference>
<dbReference type="SUPFAM" id="SSF54616">
    <property type="entry name" value="DNA-binding domain of Mlu1-box binding protein MBP1"/>
    <property type="match status" value="1"/>
</dbReference>
<name>A0A7C8R7N0_ORBOL</name>
<gene>
    <name evidence="9" type="ORF">TWF970_006764</name>
</gene>
<feature type="compositionally biased region" description="Polar residues" evidence="7">
    <location>
        <begin position="370"/>
        <end position="382"/>
    </location>
</feature>
<protein>
    <recommendedName>
        <fullName evidence="8">HTH APSES-type domain-containing protein</fullName>
    </recommendedName>
</protein>
<evidence type="ECO:0000256" key="7">
    <source>
        <dbReference type="SAM" id="MobiDB-lite"/>
    </source>
</evidence>